<accession>A0A319DYI9</accession>
<dbReference type="EMBL" id="KZ826389">
    <property type="protein sequence ID" value="PYI02787.1"/>
    <property type="molecule type" value="Genomic_DNA"/>
</dbReference>
<dbReference type="Proteomes" id="UP000248423">
    <property type="component" value="Unassembled WGS sequence"/>
</dbReference>
<sequence>MKLLSTIVASTLALAVSVQAGTCTAGMNYCAGVLDDVDTKYNAQMQAVINAKWGKDWNSFAYEPSGFVWHCNADGSVSIQEACGWGCVNAGAGNNDYCRFS</sequence>
<keyword evidence="3" id="KW-1185">Reference proteome</keyword>
<gene>
    <name evidence="2" type="ORF">BO78DRAFT_453041</name>
</gene>
<evidence type="ECO:0000313" key="2">
    <source>
        <dbReference type="EMBL" id="PYI02787.1"/>
    </source>
</evidence>
<dbReference type="OrthoDB" id="4503345at2759"/>
<reference evidence="2 3" key="1">
    <citation type="submission" date="2018-02" db="EMBL/GenBank/DDBJ databases">
        <title>The genomes of Aspergillus section Nigri reveals drivers in fungal speciation.</title>
        <authorList>
            <consortium name="DOE Joint Genome Institute"/>
            <person name="Vesth T.C."/>
            <person name="Nybo J."/>
            <person name="Theobald S."/>
            <person name="Brandl J."/>
            <person name="Frisvad J.C."/>
            <person name="Nielsen K.F."/>
            <person name="Lyhne E.K."/>
            <person name="Kogle M.E."/>
            <person name="Kuo A."/>
            <person name="Riley R."/>
            <person name="Clum A."/>
            <person name="Nolan M."/>
            <person name="Lipzen A."/>
            <person name="Salamov A."/>
            <person name="Henrissat B."/>
            <person name="Wiebenga A."/>
            <person name="De vries R.P."/>
            <person name="Grigoriev I.V."/>
            <person name="Mortensen U.H."/>
            <person name="Andersen M.R."/>
            <person name="Baker S.E."/>
        </authorList>
    </citation>
    <scope>NUCLEOTIDE SEQUENCE [LARGE SCALE GENOMIC DNA]</scope>
    <source>
        <strain evidence="2 3">CBS 121057</strain>
    </source>
</reference>
<dbReference type="VEuPathDB" id="FungiDB:BO78DRAFT_453041"/>
<feature type="signal peptide" evidence="1">
    <location>
        <begin position="1"/>
        <end position="20"/>
    </location>
</feature>
<proteinExistence type="predicted"/>
<dbReference type="AlphaFoldDB" id="A0A319DYI9"/>
<protein>
    <submittedName>
        <fullName evidence="2">Uncharacterized protein</fullName>
    </submittedName>
</protein>
<evidence type="ECO:0000256" key="1">
    <source>
        <dbReference type="SAM" id="SignalP"/>
    </source>
</evidence>
<feature type="chain" id="PRO_5016253521" evidence="1">
    <location>
        <begin position="21"/>
        <end position="101"/>
    </location>
</feature>
<keyword evidence="1" id="KW-0732">Signal</keyword>
<name>A0A319DYI9_ASPSB</name>
<organism evidence="2 3">
    <name type="scientific">Aspergillus sclerotiicarbonarius (strain CBS 121057 / IBT 28362)</name>
    <dbReference type="NCBI Taxonomy" id="1448318"/>
    <lineage>
        <taxon>Eukaryota</taxon>
        <taxon>Fungi</taxon>
        <taxon>Dikarya</taxon>
        <taxon>Ascomycota</taxon>
        <taxon>Pezizomycotina</taxon>
        <taxon>Eurotiomycetes</taxon>
        <taxon>Eurotiomycetidae</taxon>
        <taxon>Eurotiales</taxon>
        <taxon>Aspergillaceae</taxon>
        <taxon>Aspergillus</taxon>
        <taxon>Aspergillus subgen. Circumdati</taxon>
    </lineage>
</organism>
<evidence type="ECO:0000313" key="3">
    <source>
        <dbReference type="Proteomes" id="UP000248423"/>
    </source>
</evidence>